<evidence type="ECO:0000256" key="4">
    <source>
        <dbReference type="PROSITE-ProRule" id="PRU00473"/>
    </source>
</evidence>
<comment type="subcellular location">
    <subcellularLocation>
        <location evidence="1">Cell outer membrane</location>
    </subcellularLocation>
</comment>
<dbReference type="Gene3D" id="3.30.1330.60">
    <property type="entry name" value="OmpA-like domain"/>
    <property type="match status" value="1"/>
</dbReference>
<dbReference type="PANTHER" id="PTHR30329:SF21">
    <property type="entry name" value="LIPOPROTEIN YIAD-RELATED"/>
    <property type="match status" value="1"/>
</dbReference>
<dbReference type="InterPro" id="IPR011042">
    <property type="entry name" value="6-blade_b-propeller_TolB-like"/>
</dbReference>
<dbReference type="CDD" id="cd07185">
    <property type="entry name" value="OmpA_C-like"/>
    <property type="match status" value="1"/>
</dbReference>
<dbReference type="SUPFAM" id="SSF49478">
    <property type="entry name" value="Cna protein B-type domain"/>
    <property type="match status" value="1"/>
</dbReference>
<dbReference type="InterPro" id="IPR011659">
    <property type="entry name" value="WD40"/>
</dbReference>
<comment type="caution">
    <text evidence="6">The sequence shown here is derived from an EMBL/GenBank/DDBJ whole genome shotgun (WGS) entry which is preliminary data.</text>
</comment>
<reference evidence="6" key="1">
    <citation type="submission" date="2022-05" db="EMBL/GenBank/DDBJ databases">
        <authorList>
            <person name="Park J.-S."/>
        </authorList>
    </citation>
    <scope>NUCLEOTIDE SEQUENCE</scope>
    <source>
        <strain evidence="6">2012CJ34-3</strain>
    </source>
</reference>
<dbReference type="Gene3D" id="2.120.10.30">
    <property type="entry name" value="TolB, C-terminal domain"/>
    <property type="match status" value="1"/>
</dbReference>
<dbReference type="EMBL" id="JAMFLZ010000004">
    <property type="protein sequence ID" value="MCL6295422.1"/>
    <property type="molecule type" value="Genomic_DNA"/>
</dbReference>
<evidence type="ECO:0000313" key="6">
    <source>
        <dbReference type="EMBL" id="MCL6295422.1"/>
    </source>
</evidence>
<evidence type="ECO:0000313" key="7">
    <source>
        <dbReference type="Proteomes" id="UP001165381"/>
    </source>
</evidence>
<dbReference type="SUPFAM" id="SSF82171">
    <property type="entry name" value="DPP6 N-terminal domain-like"/>
    <property type="match status" value="1"/>
</dbReference>
<dbReference type="Pfam" id="PF07676">
    <property type="entry name" value="PD40"/>
    <property type="match status" value="2"/>
</dbReference>
<dbReference type="InterPro" id="IPR036737">
    <property type="entry name" value="OmpA-like_sf"/>
</dbReference>
<dbReference type="InterPro" id="IPR050330">
    <property type="entry name" value="Bact_OuterMem_StrucFunc"/>
</dbReference>
<dbReference type="PROSITE" id="PS51123">
    <property type="entry name" value="OMPA_2"/>
    <property type="match status" value="1"/>
</dbReference>
<evidence type="ECO:0000256" key="1">
    <source>
        <dbReference type="ARBA" id="ARBA00004442"/>
    </source>
</evidence>
<keyword evidence="7" id="KW-1185">Reference proteome</keyword>
<accession>A0ABT0QEJ8</accession>
<dbReference type="InterPro" id="IPR006665">
    <property type="entry name" value="OmpA-like"/>
</dbReference>
<name>A0ABT0QEJ8_9FLAO</name>
<dbReference type="InterPro" id="IPR006664">
    <property type="entry name" value="OMP_bac"/>
</dbReference>
<dbReference type="RefSeq" id="WP_249973087.1">
    <property type="nucleotide sequence ID" value="NZ_JAMFLZ010000004.1"/>
</dbReference>
<proteinExistence type="predicted"/>
<dbReference type="Proteomes" id="UP001165381">
    <property type="component" value="Unassembled WGS sequence"/>
</dbReference>
<evidence type="ECO:0000256" key="2">
    <source>
        <dbReference type="ARBA" id="ARBA00023136"/>
    </source>
</evidence>
<dbReference type="PANTHER" id="PTHR30329">
    <property type="entry name" value="STATOR ELEMENT OF FLAGELLAR MOTOR COMPLEX"/>
    <property type="match status" value="1"/>
</dbReference>
<dbReference type="Pfam" id="PF00691">
    <property type="entry name" value="OmpA"/>
    <property type="match status" value="1"/>
</dbReference>
<organism evidence="6 7">
    <name type="scientific">Jejuia spongiicola</name>
    <dbReference type="NCBI Taxonomy" id="2942207"/>
    <lineage>
        <taxon>Bacteria</taxon>
        <taxon>Pseudomonadati</taxon>
        <taxon>Bacteroidota</taxon>
        <taxon>Flavobacteriia</taxon>
        <taxon>Flavobacteriales</taxon>
        <taxon>Flavobacteriaceae</taxon>
        <taxon>Jejuia</taxon>
    </lineage>
</organism>
<keyword evidence="2 4" id="KW-0472">Membrane</keyword>
<feature type="domain" description="OmpA-like" evidence="5">
    <location>
        <begin position="422"/>
        <end position="541"/>
    </location>
</feature>
<keyword evidence="3" id="KW-0998">Cell outer membrane</keyword>
<evidence type="ECO:0000256" key="3">
    <source>
        <dbReference type="ARBA" id="ARBA00023237"/>
    </source>
</evidence>
<gene>
    <name evidence="6" type="ORF">M3P09_10480</name>
</gene>
<dbReference type="PRINTS" id="PR01021">
    <property type="entry name" value="OMPADOMAIN"/>
</dbReference>
<protein>
    <submittedName>
        <fullName evidence="6">OmpA family protein</fullName>
    </submittedName>
</protein>
<evidence type="ECO:0000259" key="5">
    <source>
        <dbReference type="PROSITE" id="PS51123"/>
    </source>
</evidence>
<dbReference type="SUPFAM" id="SSF103088">
    <property type="entry name" value="OmpA-like"/>
    <property type="match status" value="1"/>
</dbReference>
<sequence>MKTNLFVLICFISNFIFSQGPSNLIAGNIDTSKSALIHTNNSVSSNEIGTNGFEFELLDAGVNTKYSEIGTGFFRNKLIMVSSKKLGGFAKIDLNTNEAYKELFCLDVGKNGALSKPLLFSRILNTNDSEDQLTFSPDEKTVYFTRSSKENSLEYKLYKASLEEGSHGNWINVELLDINKANTSIETPFLNRKGDKLYFASNMPGSIGGYDIYVSNVNADGSLDTPKNLGHSINTTSDEKYPSLSIDGKHLYFSSKGHQNIGGYDLFTSRILNNSYKAPRNLGNTINSSYDEIAYFLATKNKGYVSSNKPNGKGSFDIYTAVNDEIIQSIKGNAIDLVTKIKLPNTLVILKDEDNNEVARQITDQTGAFNFKNIEPFEVYTLSTYKDGFIDADFEFLANRNFDTTYKKNLELNTTEPVIAKVDDELRIVLENIYFDFAKYSIKEESTISLNKIIKVLKDKPEINLAINAHTDIRGNDAYNLKLSNKRAKSALQYLIKNGIAKNRITSKGYGETKPLIDCKTNTCSDEEHQSNRRIEFVILD</sequence>